<feature type="domain" description="UDP-N-acetylglucosamine 2-epimerase" evidence="5">
    <location>
        <begin position="25"/>
        <end position="354"/>
    </location>
</feature>
<evidence type="ECO:0000256" key="1">
    <source>
        <dbReference type="ARBA" id="ARBA00023235"/>
    </source>
</evidence>
<accession>A0A7C4CFZ0</accession>
<proteinExistence type="inferred from homology"/>
<comment type="caution">
    <text evidence="6">The sequence shown here is derived from an EMBL/GenBank/DDBJ whole genome shotgun (WGS) entry which is preliminary data.</text>
</comment>
<evidence type="ECO:0000259" key="5">
    <source>
        <dbReference type="Pfam" id="PF02350"/>
    </source>
</evidence>
<dbReference type="Pfam" id="PF02350">
    <property type="entry name" value="Epimerase_2"/>
    <property type="match status" value="1"/>
</dbReference>
<dbReference type="CDD" id="cd03786">
    <property type="entry name" value="GTB_UDP-GlcNAc_2-Epimerase"/>
    <property type="match status" value="1"/>
</dbReference>
<protein>
    <recommendedName>
        <fullName evidence="3">UDP-N-acetylglucosamine 2-epimerase (non-hydrolyzing)</fullName>
        <ecNumber evidence="3">5.1.3.14</ecNumber>
    </recommendedName>
</protein>
<dbReference type="SUPFAM" id="SSF53756">
    <property type="entry name" value="UDP-Glycosyltransferase/glycogen phosphorylase"/>
    <property type="match status" value="1"/>
</dbReference>
<dbReference type="InterPro" id="IPR029767">
    <property type="entry name" value="WecB-like"/>
</dbReference>
<evidence type="ECO:0000256" key="2">
    <source>
        <dbReference type="ARBA" id="ARBA00038209"/>
    </source>
</evidence>
<dbReference type="GO" id="GO:0008761">
    <property type="term" value="F:UDP-N-acetylglucosamine 2-epimerase activity"/>
    <property type="evidence" value="ECO:0007669"/>
    <property type="project" value="UniProtKB-EC"/>
</dbReference>
<dbReference type="Gene3D" id="3.40.50.2000">
    <property type="entry name" value="Glycogen Phosphorylase B"/>
    <property type="match status" value="2"/>
</dbReference>
<dbReference type="AlphaFoldDB" id="A0A7C4CFZ0"/>
<dbReference type="PANTHER" id="PTHR43174:SF2">
    <property type="entry name" value="UDP-N-ACETYLGLUCOSAMINE 2-EPIMERASE"/>
    <property type="match status" value="1"/>
</dbReference>
<reference evidence="6" key="1">
    <citation type="journal article" date="2020" name="mSystems">
        <title>Genome- and Community-Level Interaction Insights into Carbon Utilization and Element Cycling Functions of Hydrothermarchaeota in Hydrothermal Sediment.</title>
        <authorList>
            <person name="Zhou Z."/>
            <person name="Liu Y."/>
            <person name="Xu W."/>
            <person name="Pan J."/>
            <person name="Luo Z.H."/>
            <person name="Li M."/>
        </authorList>
    </citation>
    <scope>NUCLEOTIDE SEQUENCE [LARGE SCALE GENOMIC DNA]</scope>
    <source>
        <strain evidence="6">SpSt-609</strain>
    </source>
</reference>
<dbReference type="PANTHER" id="PTHR43174">
    <property type="entry name" value="UDP-N-ACETYLGLUCOSAMINE 2-EPIMERASE"/>
    <property type="match status" value="1"/>
</dbReference>
<name>A0A7C4CFZ0_9BACT</name>
<evidence type="ECO:0000256" key="3">
    <source>
        <dbReference type="ARBA" id="ARBA00038858"/>
    </source>
</evidence>
<dbReference type="NCBIfam" id="TIGR00236">
    <property type="entry name" value="wecB"/>
    <property type="match status" value="1"/>
</dbReference>
<dbReference type="EMBL" id="DSZY01000035">
    <property type="protein sequence ID" value="HGU41087.1"/>
    <property type="molecule type" value="Genomic_DNA"/>
</dbReference>
<evidence type="ECO:0000313" key="6">
    <source>
        <dbReference type="EMBL" id="HGU41087.1"/>
    </source>
</evidence>
<sequence length="359" mass="40523">MKIAIVFGTRPEIIKLAPLYLKAKEMGIDTQFICTGQHREMVDMMKGIFGIDADYDMDVMVQNQTPNMVAAKVIFQFESYAKTQAFDYVLVQGDTTTAMATAIAAFNMGLKIGHVEAGLRSGSLRDPFPEEMNRRVIDQVSDLLFAPTERAVKQLISEGFEMERIRLTGNTVIDAQKYVMEHFDLAKIRTSIVDHEDYFLVTLHRRENIGNRMSNILRAMRRFAEREKIKIVFPVHKNPKVRNIVYDELGDCRFSELIEPVDYVTLTALLEGARFVATDSGGIQEEAPTFKKFVVVCRETTERPELIENGFGVLAGTSEDSVFENLCKALDTQMPDKPNPFGDGRASERILESLLSAVK</sequence>
<comment type="similarity">
    <text evidence="2 4">Belongs to the UDP-N-acetylglucosamine 2-epimerase family.</text>
</comment>
<gene>
    <name evidence="6" type="ORF">ENT77_07815</name>
</gene>
<dbReference type="InterPro" id="IPR003331">
    <property type="entry name" value="UDP_GlcNAc_Epimerase_2_dom"/>
</dbReference>
<evidence type="ECO:0000256" key="4">
    <source>
        <dbReference type="RuleBase" id="RU003513"/>
    </source>
</evidence>
<keyword evidence="1 4" id="KW-0413">Isomerase</keyword>
<dbReference type="EC" id="5.1.3.14" evidence="3"/>
<organism evidence="6">
    <name type="scientific">Fervidobacterium thailandense</name>
    <dbReference type="NCBI Taxonomy" id="1008305"/>
    <lineage>
        <taxon>Bacteria</taxon>
        <taxon>Thermotogati</taxon>
        <taxon>Thermotogota</taxon>
        <taxon>Thermotogae</taxon>
        <taxon>Thermotogales</taxon>
        <taxon>Fervidobacteriaceae</taxon>
        <taxon>Fervidobacterium</taxon>
    </lineage>
</organism>